<keyword evidence="1" id="KW-0732">Signal</keyword>
<dbReference type="Proteomes" id="UP000594459">
    <property type="component" value="Chromosome"/>
</dbReference>
<protein>
    <submittedName>
        <fullName evidence="2">PIG-L family deacetylase</fullName>
    </submittedName>
</protein>
<evidence type="ECO:0000313" key="3">
    <source>
        <dbReference type="Proteomes" id="UP000594459"/>
    </source>
</evidence>
<feature type="signal peptide" evidence="1">
    <location>
        <begin position="1"/>
        <end position="19"/>
    </location>
</feature>
<evidence type="ECO:0000256" key="1">
    <source>
        <dbReference type="SAM" id="SignalP"/>
    </source>
</evidence>
<dbReference type="PANTHER" id="PTHR12993:SF11">
    <property type="entry name" value="N-ACETYLGLUCOSAMINYL-PHOSPHATIDYLINOSITOL DE-N-ACETYLASE"/>
    <property type="match status" value="1"/>
</dbReference>
<accession>A0A7S8F4I9</accession>
<name>A0A7S8F4I9_9SPHN</name>
<dbReference type="AlphaFoldDB" id="A0A7S8F4I9"/>
<keyword evidence="3" id="KW-1185">Reference proteome</keyword>
<organism evidence="2 3">
    <name type="scientific">Qipengyuania soli</name>
    <dbReference type="NCBI Taxonomy" id="2782568"/>
    <lineage>
        <taxon>Bacteria</taxon>
        <taxon>Pseudomonadati</taxon>
        <taxon>Pseudomonadota</taxon>
        <taxon>Alphaproteobacteria</taxon>
        <taxon>Sphingomonadales</taxon>
        <taxon>Erythrobacteraceae</taxon>
        <taxon>Qipengyuania</taxon>
    </lineage>
</organism>
<sequence length="265" mass="28182">MKYRIAVLAALTLSHSANAEEERGAPREVAVILAHPDDELVMAPAIARAAREGANVTFIYATSGDQGPGVSGMEKGAALAEVRKAEANCSAEALGVRTVLFLDHGDGTLTDRPQDFESPARKLANDLGTILREHPYDVILTWGPDGGYGHGDHRIVSAIVTQLMQASPASGAELFYPGIPAGSLPPIPQMQDWAVTDPSRLPVSYAYNAQDLASARAATQCHATQFSAEERAQMPDLFHATVWQGSVHSRRAFDRGGAESVPTGE</sequence>
<dbReference type="GO" id="GO:0016811">
    <property type="term" value="F:hydrolase activity, acting on carbon-nitrogen (but not peptide) bonds, in linear amides"/>
    <property type="evidence" value="ECO:0007669"/>
    <property type="project" value="TreeGrafter"/>
</dbReference>
<reference evidence="2 3" key="1">
    <citation type="submission" date="2020-11" db="EMBL/GenBank/DDBJ databases">
        <title>The genome sequence of Erythrobacter sp. 6D36.</title>
        <authorList>
            <person name="Liu Y."/>
        </authorList>
    </citation>
    <scope>NUCLEOTIDE SEQUENCE [LARGE SCALE GENOMIC DNA]</scope>
    <source>
        <strain evidence="2 3">6D36</strain>
    </source>
</reference>
<dbReference type="SUPFAM" id="SSF102588">
    <property type="entry name" value="LmbE-like"/>
    <property type="match status" value="1"/>
</dbReference>
<feature type="chain" id="PRO_5032455157" evidence="1">
    <location>
        <begin position="20"/>
        <end position="265"/>
    </location>
</feature>
<dbReference type="EMBL" id="CP064654">
    <property type="protein sequence ID" value="QPC98965.1"/>
    <property type="molecule type" value="Genomic_DNA"/>
</dbReference>
<dbReference type="InterPro" id="IPR024078">
    <property type="entry name" value="LmbE-like_dom_sf"/>
</dbReference>
<dbReference type="InterPro" id="IPR003737">
    <property type="entry name" value="GlcNAc_PI_deacetylase-related"/>
</dbReference>
<gene>
    <name evidence="2" type="ORF">IRL76_14230</name>
</gene>
<dbReference type="PANTHER" id="PTHR12993">
    <property type="entry name" value="N-ACETYLGLUCOSAMINYL-PHOSPHATIDYLINOSITOL DE-N-ACETYLASE-RELATED"/>
    <property type="match status" value="1"/>
</dbReference>
<dbReference type="Gene3D" id="3.40.50.10320">
    <property type="entry name" value="LmbE-like"/>
    <property type="match status" value="1"/>
</dbReference>
<proteinExistence type="predicted"/>
<evidence type="ECO:0000313" key="2">
    <source>
        <dbReference type="EMBL" id="QPC98965.1"/>
    </source>
</evidence>
<dbReference type="Pfam" id="PF02585">
    <property type="entry name" value="PIG-L"/>
    <property type="match status" value="1"/>
</dbReference>
<dbReference type="RefSeq" id="WP_200981969.1">
    <property type="nucleotide sequence ID" value="NZ_CP064654.1"/>
</dbReference>
<dbReference type="KEGG" id="qso:IRL76_14230"/>